<feature type="domain" description="FAD-binding PCMH-type" evidence="3">
    <location>
        <begin position="1"/>
        <end position="173"/>
    </location>
</feature>
<dbReference type="PANTHER" id="PTHR11748:SF103">
    <property type="entry name" value="GLYCOLATE OXIDASE SUBUNIT GLCE"/>
    <property type="match status" value="1"/>
</dbReference>
<dbReference type="SUPFAM" id="SSF55103">
    <property type="entry name" value="FAD-linked oxidases, C-terminal domain"/>
    <property type="match status" value="1"/>
</dbReference>
<dbReference type="EC" id="1.-.-.-" evidence="4"/>
<sequence>MTVTTEQELAEAVKGATGPLHICGGGTRDIGNPVVGDVLSTAGLNGISLYEPGALTIVAQAGTPVADIEAALEAENQRLAFEPMDHRTLLGTTGKPTIGGIVATNASGPRRISVGACRDHLLGVRFVDGAGTTIKNGGRVMKNVTGYDLVKLMAGSYGTLGVLSEVSLKVLPRAETQATLCIFGLDETTAADAMSAALGSPYEVSGAAWDVDRTMHLRLEGFENSVNYRVGKLADLIKSYGEVQIVDDPTASERIWVAIRNVDALAGKDVVVRMSIQPSALSEMHFATRNMFVPYENGPTFDIMTDWGGGLVWIGADANQLVDCAKVVDGEPSAELGGQVLVEYLQSQCAFSGGHATLIKGPGALRNAVPVFQPENPTVNMLSKGLRNKFDPRGIMNAGLMG</sequence>
<protein>
    <submittedName>
        <fullName evidence="4">Putative FAD-linked oxidoreductase</fullName>
        <ecNumber evidence="4">1.-.-.-</ecNumber>
    </submittedName>
</protein>
<keyword evidence="5" id="KW-1185">Reference proteome</keyword>
<proteinExistence type="predicted"/>
<dbReference type="Gene3D" id="3.30.465.10">
    <property type="match status" value="1"/>
</dbReference>
<dbReference type="PANTHER" id="PTHR11748">
    <property type="entry name" value="D-LACTATE DEHYDROGENASE"/>
    <property type="match status" value="1"/>
</dbReference>
<dbReference type="SUPFAM" id="SSF56176">
    <property type="entry name" value="FAD-binding/transporter-associated domain-like"/>
    <property type="match status" value="1"/>
</dbReference>
<dbReference type="InterPro" id="IPR036318">
    <property type="entry name" value="FAD-bd_PCMH-like_sf"/>
</dbReference>
<dbReference type="InterPro" id="IPR016169">
    <property type="entry name" value="FAD-bd_PCMH_sub2"/>
</dbReference>
<evidence type="ECO:0000313" key="4">
    <source>
        <dbReference type="EMBL" id="SMX43706.1"/>
    </source>
</evidence>
<dbReference type="OrthoDB" id="9811557at2"/>
<dbReference type="RefSeq" id="WP_093997375.1">
    <property type="nucleotide sequence ID" value="NZ_FXYD01000005.1"/>
</dbReference>
<dbReference type="AlphaFoldDB" id="A0A238KNW1"/>
<keyword evidence="1" id="KW-0285">Flavoprotein</keyword>
<keyword evidence="4" id="KW-0560">Oxidoreductase</keyword>
<dbReference type="InterPro" id="IPR006094">
    <property type="entry name" value="Oxid_FAD_bind_N"/>
</dbReference>
<accession>A0A238KNW1</accession>
<evidence type="ECO:0000313" key="5">
    <source>
        <dbReference type="Proteomes" id="UP000203464"/>
    </source>
</evidence>
<dbReference type="GO" id="GO:0071949">
    <property type="term" value="F:FAD binding"/>
    <property type="evidence" value="ECO:0007669"/>
    <property type="project" value="InterPro"/>
</dbReference>
<dbReference type="Pfam" id="PF01565">
    <property type="entry name" value="FAD_binding_4"/>
    <property type="match status" value="1"/>
</dbReference>
<dbReference type="InterPro" id="IPR016164">
    <property type="entry name" value="FAD-linked_Oxase-like_C"/>
</dbReference>
<dbReference type="GO" id="GO:0016491">
    <property type="term" value="F:oxidoreductase activity"/>
    <property type="evidence" value="ECO:0007669"/>
    <property type="project" value="UniProtKB-KW"/>
</dbReference>
<keyword evidence="2" id="KW-0274">FAD</keyword>
<name>A0A238KNW1_9RHOB</name>
<evidence type="ECO:0000256" key="2">
    <source>
        <dbReference type="ARBA" id="ARBA00022827"/>
    </source>
</evidence>
<dbReference type="EMBL" id="FXYD01000005">
    <property type="protein sequence ID" value="SMX43706.1"/>
    <property type="molecule type" value="Genomic_DNA"/>
</dbReference>
<dbReference type="PROSITE" id="PS51387">
    <property type="entry name" value="FAD_PCMH"/>
    <property type="match status" value="1"/>
</dbReference>
<evidence type="ECO:0000256" key="1">
    <source>
        <dbReference type="ARBA" id="ARBA00022630"/>
    </source>
</evidence>
<dbReference type="Proteomes" id="UP000203464">
    <property type="component" value="Unassembled WGS sequence"/>
</dbReference>
<reference evidence="5" key="1">
    <citation type="submission" date="2017-05" db="EMBL/GenBank/DDBJ databases">
        <authorList>
            <person name="Rodrigo-Torres L."/>
            <person name="Arahal R. D."/>
            <person name="Lucena T."/>
        </authorList>
    </citation>
    <scope>NUCLEOTIDE SEQUENCE [LARGE SCALE GENOMIC DNA]</scope>
    <source>
        <strain evidence="5">CECT 8868</strain>
    </source>
</reference>
<dbReference type="InterPro" id="IPR016166">
    <property type="entry name" value="FAD-bd_PCMH"/>
</dbReference>
<evidence type="ECO:0000259" key="3">
    <source>
        <dbReference type="PROSITE" id="PS51387"/>
    </source>
</evidence>
<gene>
    <name evidence="4" type="ORF">OCA8868_03023</name>
</gene>
<organism evidence="4 5">
    <name type="scientific">Octadecabacter ascidiaceicola</name>
    <dbReference type="NCBI Taxonomy" id="1655543"/>
    <lineage>
        <taxon>Bacteria</taxon>
        <taxon>Pseudomonadati</taxon>
        <taxon>Pseudomonadota</taxon>
        <taxon>Alphaproteobacteria</taxon>
        <taxon>Rhodobacterales</taxon>
        <taxon>Roseobacteraceae</taxon>
        <taxon>Octadecabacter</taxon>
    </lineage>
</organism>